<dbReference type="OMA" id="RCMLEEM"/>
<dbReference type="InParanoid" id="T0PK93"/>
<dbReference type="OrthoDB" id="61814at2759"/>
<dbReference type="RefSeq" id="XP_008620779.1">
    <property type="nucleotide sequence ID" value="XM_008622557.1"/>
</dbReference>
<protein>
    <submittedName>
        <fullName evidence="2">Uncharacterized protein</fullName>
    </submittedName>
</protein>
<feature type="region of interest" description="Disordered" evidence="1">
    <location>
        <begin position="1"/>
        <end position="38"/>
    </location>
</feature>
<name>T0PK93_SAPDV</name>
<proteinExistence type="predicted"/>
<dbReference type="GeneID" id="19957079"/>
<dbReference type="AlphaFoldDB" id="T0PK93"/>
<reference evidence="2 3" key="1">
    <citation type="submission" date="2012-04" db="EMBL/GenBank/DDBJ databases">
        <title>The Genome Sequence of Saprolegnia declina VS20.</title>
        <authorList>
            <consortium name="The Broad Institute Genome Sequencing Platform"/>
            <person name="Russ C."/>
            <person name="Nusbaum C."/>
            <person name="Tyler B."/>
            <person name="van West P."/>
            <person name="Dieguez-Uribeondo J."/>
            <person name="de Bruijn I."/>
            <person name="Tripathy S."/>
            <person name="Jiang R."/>
            <person name="Young S.K."/>
            <person name="Zeng Q."/>
            <person name="Gargeya S."/>
            <person name="Fitzgerald M."/>
            <person name="Haas B."/>
            <person name="Abouelleil A."/>
            <person name="Alvarado L."/>
            <person name="Arachchi H.M."/>
            <person name="Berlin A."/>
            <person name="Chapman S.B."/>
            <person name="Goldberg J."/>
            <person name="Griggs A."/>
            <person name="Gujja S."/>
            <person name="Hansen M."/>
            <person name="Howarth C."/>
            <person name="Imamovic A."/>
            <person name="Larimer J."/>
            <person name="McCowen C."/>
            <person name="Montmayeur A."/>
            <person name="Murphy C."/>
            <person name="Neiman D."/>
            <person name="Pearson M."/>
            <person name="Priest M."/>
            <person name="Roberts A."/>
            <person name="Saif S."/>
            <person name="Shea T."/>
            <person name="Sisk P."/>
            <person name="Sykes S."/>
            <person name="Wortman J."/>
            <person name="Nusbaum C."/>
            <person name="Birren B."/>
        </authorList>
    </citation>
    <scope>NUCLEOTIDE SEQUENCE [LARGE SCALE GENOMIC DNA]</scope>
    <source>
        <strain evidence="2 3">VS20</strain>
    </source>
</reference>
<evidence type="ECO:0000313" key="3">
    <source>
        <dbReference type="Proteomes" id="UP000030762"/>
    </source>
</evidence>
<sequence length="117" mass="13325">MTYYVQSPHAPPTLQRSYSTDSNQSPLHHKRNSADAYLPSDMQSQLELLRAIKQRNHQLRCMLEEMQPMQAPGADGQHSHEYYTAQLNQPEELPEDLKAIFLSYFPVGHNAAAACEL</sequence>
<feature type="compositionally biased region" description="Polar residues" evidence="1">
    <location>
        <begin position="14"/>
        <end position="26"/>
    </location>
</feature>
<accession>T0PK93</accession>
<gene>
    <name evidence="2" type="ORF">SDRG_16352</name>
</gene>
<keyword evidence="3" id="KW-1185">Reference proteome</keyword>
<dbReference type="EMBL" id="JH767255">
    <property type="protein sequence ID" value="EQC25804.1"/>
    <property type="molecule type" value="Genomic_DNA"/>
</dbReference>
<dbReference type="VEuPathDB" id="FungiDB:SDRG_16352"/>
<organism evidence="2 3">
    <name type="scientific">Saprolegnia diclina (strain VS20)</name>
    <dbReference type="NCBI Taxonomy" id="1156394"/>
    <lineage>
        <taxon>Eukaryota</taxon>
        <taxon>Sar</taxon>
        <taxon>Stramenopiles</taxon>
        <taxon>Oomycota</taxon>
        <taxon>Saprolegniomycetes</taxon>
        <taxon>Saprolegniales</taxon>
        <taxon>Saprolegniaceae</taxon>
        <taxon>Saprolegnia</taxon>
    </lineage>
</organism>
<evidence type="ECO:0000313" key="2">
    <source>
        <dbReference type="EMBL" id="EQC25804.1"/>
    </source>
</evidence>
<dbReference type="Proteomes" id="UP000030762">
    <property type="component" value="Unassembled WGS sequence"/>
</dbReference>
<evidence type="ECO:0000256" key="1">
    <source>
        <dbReference type="SAM" id="MobiDB-lite"/>
    </source>
</evidence>